<dbReference type="EMBL" id="JACEEZ010022117">
    <property type="protein sequence ID" value="KAG0712769.1"/>
    <property type="molecule type" value="Genomic_DNA"/>
</dbReference>
<name>A0A8J4XVS5_CHIOP</name>
<evidence type="ECO:0000313" key="2">
    <source>
        <dbReference type="EMBL" id="KAG0712769.1"/>
    </source>
</evidence>
<proteinExistence type="predicted"/>
<comment type="caution">
    <text evidence="2">The sequence shown here is derived from an EMBL/GenBank/DDBJ whole genome shotgun (WGS) entry which is preliminary data.</text>
</comment>
<gene>
    <name evidence="2" type="ORF">GWK47_002016</name>
</gene>
<organism evidence="2 3">
    <name type="scientific">Chionoecetes opilio</name>
    <name type="common">Atlantic snow crab</name>
    <name type="synonym">Cancer opilio</name>
    <dbReference type="NCBI Taxonomy" id="41210"/>
    <lineage>
        <taxon>Eukaryota</taxon>
        <taxon>Metazoa</taxon>
        <taxon>Ecdysozoa</taxon>
        <taxon>Arthropoda</taxon>
        <taxon>Crustacea</taxon>
        <taxon>Multicrustacea</taxon>
        <taxon>Malacostraca</taxon>
        <taxon>Eumalacostraca</taxon>
        <taxon>Eucarida</taxon>
        <taxon>Decapoda</taxon>
        <taxon>Pleocyemata</taxon>
        <taxon>Brachyura</taxon>
        <taxon>Eubrachyura</taxon>
        <taxon>Majoidea</taxon>
        <taxon>Majidae</taxon>
        <taxon>Chionoecetes</taxon>
    </lineage>
</organism>
<feature type="transmembrane region" description="Helical" evidence="1">
    <location>
        <begin position="37"/>
        <end position="59"/>
    </location>
</feature>
<dbReference type="Proteomes" id="UP000770661">
    <property type="component" value="Unassembled WGS sequence"/>
</dbReference>
<sequence>MADHRVEQMDPEIVPVPEQSQDGVPPVCKSRLFTWRLLGAVLALLVVLGWVFIIVMLILEEKWQLVLVAWLLLYSAAHFCYWYCKRHSLITLHRQFPGNTYNKEDAPSSRQHSRRGASSQIIVLTFFTTPRLPRGASPSVLWGDASCGRKVVFHDLGSSSVITAADLTGGSSHQASNVEGWNTHHQFQRQ</sequence>
<dbReference type="OrthoDB" id="6366589at2759"/>
<keyword evidence="1" id="KW-0812">Transmembrane</keyword>
<keyword evidence="3" id="KW-1185">Reference proteome</keyword>
<evidence type="ECO:0000313" key="3">
    <source>
        <dbReference type="Proteomes" id="UP000770661"/>
    </source>
</evidence>
<evidence type="ECO:0000256" key="1">
    <source>
        <dbReference type="SAM" id="Phobius"/>
    </source>
</evidence>
<feature type="transmembrane region" description="Helical" evidence="1">
    <location>
        <begin position="65"/>
        <end position="84"/>
    </location>
</feature>
<protein>
    <submittedName>
        <fullName evidence="2">Uncharacterized protein</fullName>
    </submittedName>
</protein>
<reference evidence="2" key="1">
    <citation type="submission" date="2020-07" db="EMBL/GenBank/DDBJ databases">
        <title>The High-quality genome of the commercially important snow crab, Chionoecetes opilio.</title>
        <authorList>
            <person name="Jeong J.-H."/>
            <person name="Ryu S."/>
        </authorList>
    </citation>
    <scope>NUCLEOTIDE SEQUENCE</scope>
    <source>
        <strain evidence="2">MADBK_172401_WGS</strain>
        <tissue evidence="2">Digestive gland</tissue>
    </source>
</reference>
<accession>A0A8J4XVS5</accession>
<keyword evidence="1" id="KW-1133">Transmembrane helix</keyword>
<keyword evidence="1" id="KW-0472">Membrane</keyword>
<dbReference type="AlphaFoldDB" id="A0A8J4XVS5"/>